<protein>
    <submittedName>
        <fullName evidence="1">Uncharacterized protein</fullName>
    </submittedName>
</protein>
<dbReference type="AlphaFoldDB" id="A0A4Y2E3K0"/>
<organism evidence="1 2">
    <name type="scientific">Araneus ventricosus</name>
    <name type="common">Orbweaver spider</name>
    <name type="synonym">Epeira ventricosa</name>
    <dbReference type="NCBI Taxonomy" id="182803"/>
    <lineage>
        <taxon>Eukaryota</taxon>
        <taxon>Metazoa</taxon>
        <taxon>Ecdysozoa</taxon>
        <taxon>Arthropoda</taxon>
        <taxon>Chelicerata</taxon>
        <taxon>Arachnida</taxon>
        <taxon>Araneae</taxon>
        <taxon>Araneomorphae</taxon>
        <taxon>Entelegynae</taxon>
        <taxon>Araneoidea</taxon>
        <taxon>Araneidae</taxon>
        <taxon>Araneus</taxon>
    </lineage>
</organism>
<reference evidence="1 2" key="1">
    <citation type="journal article" date="2019" name="Sci. Rep.">
        <title>Orb-weaving spider Araneus ventricosus genome elucidates the spidroin gene catalogue.</title>
        <authorList>
            <person name="Kono N."/>
            <person name="Nakamura H."/>
            <person name="Ohtoshi R."/>
            <person name="Moran D.A.P."/>
            <person name="Shinohara A."/>
            <person name="Yoshida Y."/>
            <person name="Fujiwara M."/>
            <person name="Mori M."/>
            <person name="Tomita M."/>
            <person name="Arakawa K."/>
        </authorList>
    </citation>
    <scope>NUCLEOTIDE SEQUENCE [LARGE SCALE GENOMIC DNA]</scope>
</reference>
<sequence>MTKATVLWSCVQQYRRNCQSCISFFFCLRSVAKEITRLFEICQKRIKTICFGGTEPERYPKKCPVQKQNSSRVLLEDQSSKAFKVLRDKPQELFS</sequence>
<dbReference type="EMBL" id="BGPR01000483">
    <property type="protein sequence ID" value="GBM22618.1"/>
    <property type="molecule type" value="Genomic_DNA"/>
</dbReference>
<proteinExistence type="predicted"/>
<accession>A0A4Y2E3K0</accession>
<gene>
    <name evidence="1" type="ORF">AVEN_264301_1</name>
</gene>
<name>A0A4Y2E3K0_ARAVE</name>
<evidence type="ECO:0000313" key="2">
    <source>
        <dbReference type="Proteomes" id="UP000499080"/>
    </source>
</evidence>
<comment type="caution">
    <text evidence="1">The sequence shown here is derived from an EMBL/GenBank/DDBJ whole genome shotgun (WGS) entry which is preliminary data.</text>
</comment>
<dbReference type="Proteomes" id="UP000499080">
    <property type="component" value="Unassembled WGS sequence"/>
</dbReference>
<keyword evidence="2" id="KW-1185">Reference proteome</keyword>
<evidence type="ECO:0000313" key="1">
    <source>
        <dbReference type="EMBL" id="GBM22618.1"/>
    </source>
</evidence>